<evidence type="ECO:0000313" key="3">
    <source>
        <dbReference type="Proteomes" id="UP000318538"/>
    </source>
</evidence>
<dbReference type="EC" id="3.1.3.16" evidence="2"/>
<dbReference type="Proteomes" id="UP000318538">
    <property type="component" value="Chromosome"/>
</dbReference>
<dbReference type="InterPro" id="IPR001932">
    <property type="entry name" value="PPM-type_phosphatase-like_dom"/>
</dbReference>
<dbReference type="RefSeq" id="WP_145168843.1">
    <property type="nucleotide sequence ID" value="NZ_CP036525.1"/>
</dbReference>
<dbReference type="KEGG" id="rlc:K227x_14630"/>
<dbReference type="OrthoDB" id="9801841at2"/>
<dbReference type="Gene3D" id="3.60.40.10">
    <property type="entry name" value="PPM-type phosphatase domain"/>
    <property type="match status" value="1"/>
</dbReference>
<dbReference type="SMART" id="SM00332">
    <property type="entry name" value="PP2Cc"/>
    <property type="match status" value="1"/>
</dbReference>
<keyword evidence="2" id="KW-0378">Hydrolase</keyword>
<dbReference type="PANTHER" id="PTHR47992">
    <property type="entry name" value="PROTEIN PHOSPHATASE"/>
    <property type="match status" value="1"/>
</dbReference>
<accession>A0A517N7G1</accession>
<keyword evidence="3" id="KW-1185">Reference proteome</keyword>
<dbReference type="SUPFAM" id="SSF81606">
    <property type="entry name" value="PP2C-like"/>
    <property type="match status" value="1"/>
</dbReference>
<dbReference type="CDD" id="cd00143">
    <property type="entry name" value="PP2Cc"/>
    <property type="match status" value="1"/>
</dbReference>
<feature type="domain" description="PPM-type phosphatase" evidence="1">
    <location>
        <begin position="8"/>
        <end position="273"/>
    </location>
</feature>
<protein>
    <submittedName>
        <fullName evidence="2">Serine/threonine phosphatase stp</fullName>
        <ecNumber evidence="2">3.1.3.16</ecNumber>
    </submittedName>
</protein>
<proteinExistence type="predicted"/>
<name>A0A517N7G1_9BACT</name>
<organism evidence="2 3">
    <name type="scientific">Rubripirellula lacrimiformis</name>
    <dbReference type="NCBI Taxonomy" id="1930273"/>
    <lineage>
        <taxon>Bacteria</taxon>
        <taxon>Pseudomonadati</taxon>
        <taxon>Planctomycetota</taxon>
        <taxon>Planctomycetia</taxon>
        <taxon>Pirellulales</taxon>
        <taxon>Pirellulaceae</taxon>
        <taxon>Rubripirellula</taxon>
    </lineage>
</organism>
<dbReference type="InterPro" id="IPR036457">
    <property type="entry name" value="PPM-type-like_dom_sf"/>
</dbReference>
<dbReference type="Pfam" id="PF13672">
    <property type="entry name" value="PP2C_2"/>
    <property type="match status" value="1"/>
</dbReference>
<dbReference type="InterPro" id="IPR015655">
    <property type="entry name" value="PP2C"/>
</dbReference>
<dbReference type="PROSITE" id="PS51746">
    <property type="entry name" value="PPM_2"/>
    <property type="match status" value="1"/>
</dbReference>
<dbReference type="EMBL" id="CP036525">
    <property type="protein sequence ID" value="QDT03083.1"/>
    <property type="molecule type" value="Genomic_DNA"/>
</dbReference>
<reference evidence="2 3" key="1">
    <citation type="submission" date="2019-02" db="EMBL/GenBank/DDBJ databases">
        <title>Deep-cultivation of Planctomycetes and their phenomic and genomic characterization uncovers novel biology.</title>
        <authorList>
            <person name="Wiegand S."/>
            <person name="Jogler M."/>
            <person name="Boedeker C."/>
            <person name="Pinto D."/>
            <person name="Vollmers J."/>
            <person name="Rivas-Marin E."/>
            <person name="Kohn T."/>
            <person name="Peeters S.H."/>
            <person name="Heuer A."/>
            <person name="Rast P."/>
            <person name="Oberbeckmann S."/>
            <person name="Bunk B."/>
            <person name="Jeske O."/>
            <person name="Meyerdierks A."/>
            <person name="Storesund J.E."/>
            <person name="Kallscheuer N."/>
            <person name="Luecker S."/>
            <person name="Lage O.M."/>
            <person name="Pohl T."/>
            <person name="Merkel B.J."/>
            <person name="Hornburger P."/>
            <person name="Mueller R.-W."/>
            <person name="Bruemmer F."/>
            <person name="Labrenz M."/>
            <person name="Spormann A.M."/>
            <person name="Op den Camp H."/>
            <person name="Overmann J."/>
            <person name="Amann R."/>
            <person name="Jetten M.S.M."/>
            <person name="Mascher T."/>
            <person name="Medema M.H."/>
            <person name="Devos D.P."/>
            <person name="Kaster A.-K."/>
            <person name="Ovreas L."/>
            <person name="Rohde M."/>
            <person name="Galperin M.Y."/>
            <person name="Jogler C."/>
        </authorList>
    </citation>
    <scope>NUCLEOTIDE SEQUENCE [LARGE SCALE GENOMIC DNA]</scope>
    <source>
        <strain evidence="2 3">K22_7</strain>
    </source>
</reference>
<gene>
    <name evidence="2" type="primary">stp_2</name>
    <name evidence="2" type="ORF">K227x_14630</name>
</gene>
<dbReference type="GO" id="GO:0004722">
    <property type="term" value="F:protein serine/threonine phosphatase activity"/>
    <property type="evidence" value="ECO:0007669"/>
    <property type="project" value="UniProtKB-EC"/>
</dbReference>
<dbReference type="SMART" id="SM00331">
    <property type="entry name" value="PP2C_SIG"/>
    <property type="match status" value="1"/>
</dbReference>
<dbReference type="AlphaFoldDB" id="A0A517N7G1"/>
<sequence>MSMSCFDIFGASDVGKKRNENQDHFLVADLRRYLTVRQTDIPKRQNEELFGCQEGSLLVVADGMGGHQGGEQASRTAVEASAKYVLDMMQWFLKLSSDDEQDFENELSNCLTSVQEELWSVAGPGDRRMGTTVTMAYLLWPRVFVVHAGDSRCYLLRDGELKQLTTDHTVAQQMIESSGMSPDDDALKRWRHVLWNCVGGGNQQVRPEALRCRLQSDDILILCSDGLTGMVDDETIRNITSSAGNSEQSSRQLIDEANRAGGNDNISVIVCRVANPKDCDEVGTVGSFDTTIL</sequence>
<evidence type="ECO:0000313" key="2">
    <source>
        <dbReference type="EMBL" id="QDT03083.1"/>
    </source>
</evidence>
<evidence type="ECO:0000259" key="1">
    <source>
        <dbReference type="PROSITE" id="PS51746"/>
    </source>
</evidence>